<comment type="caution">
    <text evidence="2">The sequence shown here is derived from an EMBL/GenBank/DDBJ whole genome shotgun (WGS) entry which is preliminary data.</text>
</comment>
<proteinExistence type="predicted"/>
<protein>
    <submittedName>
        <fullName evidence="2">Uncharacterized protein</fullName>
    </submittedName>
</protein>
<keyword evidence="3" id="KW-1185">Reference proteome</keyword>
<dbReference type="EMBL" id="LGRX02012339">
    <property type="protein sequence ID" value="KAK3267566.1"/>
    <property type="molecule type" value="Genomic_DNA"/>
</dbReference>
<dbReference type="AlphaFoldDB" id="A0AAE0FWX0"/>
<dbReference type="Proteomes" id="UP001190700">
    <property type="component" value="Unassembled WGS sequence"/>
</dbReference>
<evidence type="ECO:0000313" key="2">
    <source>
        <dbReference type="EMBL" id="KAK3267566.1"/>
    </source>
</evidence>
<gene>
    <name evidence="2" type="ORF">CYMTET_23887</name>
</gene>
<evidence type="ECO:0000256" key="1">
    <source>
        <dbReference type="SAM" id="MobiDB-lite"/>
    </source>
</evidence>
<sequence>MPTLALCQIFQVAADDGSAVLAGGESDGIDVSAYGFAVSYSSSGVMSELETLTGQVRAMEEKVGMHLSHVSLLEDDDVHEHPAPVGAPSANAVASGAPRQVVPHGGGASAGGAPAAGHYAAHYSVPTEEFLGGVDLVPVRHYVPSMAIEPLISAVACSFEPAAESFVEPAEAHEHCSIDEFLAGSENDELGQSGNAGSFVGTVCGQSTNRPQQVMGCRAPPPGLRPNFVLLACFLGLLGTGFAGAAGIGGASGSGMPAAEAQPTAVPPPDYWRPEGHYASDYNPHGWTWYPGPSRPPLCGTLCWAAFASPSSPPYSPGHELEEVAQPALNGNRDSARDGLYIDDSYGMDLTAPLHRAGSNNIADILTQPLHPRAIFYENPSYYGLELRSETFDNDSGYGSAMDEVD</sequence>
<organism evidence="2 3">
    <name type="scientific">Cymbomonas tetramitiformis</name>
    <dbReference type="NCBI Taxonomy" id="36881"/>
    <lineage>
        <taxon>Eukaryota</taxon>
        <taxon>Viridiplantae</taxon>
        <taxon>Chlorophyta</taxon>
        <taxon>Pyramimonadophyceae</taxon>
        <taxon>Pyramimonadales</taxon>
        <taxon>Pyramimonadaceae</taxon>
        <taxon>Cymbomonas</taxon>
    </lineage>
</organism>
<evidence type="ECO:0000313" key="3">
    <source>
        <dbReference type="Proteomes" id="UP001190700"/>
    </source>
</evidence>
<accession>A0AAE0FWX0</accession>
<reference evidence="2 3" key="1">
    <citation type="journal article" date="2015" name="Genome Biol. Evol.">
        <title>Comparative Genomics of a Bacterivorous Green Alga Reveals Evolutionary Causalities and Consequences of Phago-Mixotrophic Mode of Nutrition.</title>
        <authorList>
            <person name="Burns J.A."/>
            <person name="Paasch A."/>
            <person name="Narechania A."/>
            <person name="Kim E."/>
        </authorList>
    </citation>
    <scope>NUCLEOTIDE SEQUENCE [LARGE SCALE GENOMIC DNA]</scope>
    <source>
        <strain evidence="2 3">PLY_AMNH</strain>
    </source>
</reference>
<name>A0AAE0FWX0_9CHLO</name>
<feature type="region of interest" description="Disordered" evidence="1">
    <location>
        <begin position="79"/>
        <end position="109"/>
    </location>
</feature>